<evidence type="ECO:0000256" key="1">
    <source>
        <dbReference type="ARBA" id="ARBA00022649"/>
    </source>
</evidence>
<evidence type="ECO:0000256" key="6">
    <source>
        <dbReference type="HAMAP-Rule" id="MF_00265"/>
    </source>
</evidence>
<dbReference type="InterPro" id="IPR022907">
    <property type="entry name" value="VapC_family"/>
</dbReference>
<comment type="similarity">
    <text evidence="6">Belongs to the PINc/VapC protein family.</text>
</comment>
<evidence type="ECO:0000256" key="4">
    <source>
        <dbReference type="ARBA" id="ARBA00022801"/>
    </source>
</evidence>
<comment type="cofactor">
    <cofactor evidence="6">
        <name>Mg(2+)</name>
        <dbReference type="ChEBI" id="CHEBI:18420"/>
    </cofactor>
</comment>
<evidence type="ECO:0000256" key="2">
    <source>
        <dbReference type="ARBA" id="ARBA00022722"/>
    </source>
</evidence>
<dbReference type="EC" id="3.1.-.-" evidence="6"/>
<evidence type="ECO:0000313" key="8">
    <source>
        <dbReference type="EMBL" id="MBB5616892.1"/>
    </source>
</evidence>
<keyword evidence="4 6" id="KW-0378">Hydrolase</keyword>
<organism evidence="8 9">
    <name type="scientific">Microcella frigidaquae</name>
    <dbReference type="NCBI Taxonomy" id="424758"/>
    <lineage>
        <taxon>Bacteria</taxon>
        <taxon>Bacillati</taxon>
        <taxon>Actinomycetota</taxon>
        <taxon>Actinomycetes</taxon>
        <taxon>Micrococcales</taxon>
        <taxon>Microbacteriaceae</taxon>
        <taxon>Microcella</taxon>
    </lineage>
</organism>
<keyword evidence="6" id="KW-0800">Toxin</keyword>
<dbReference type="RefSeq" id="WP_153980954.1">
    <property type="nucleotide sequence ID" value="NZ_BAAANZ010000001.1"/>
</dbReference>
<sequence>MIVVDSSALLAYLQGEPGAEVVRQHLVEGAVISAVNWSEVAQKVRRADAWEVARALLLSYPLQVLPVDVDDAEAAAVRWMPGTPLSLADRLCLALADRLRLPALSADRAWFGLDGVIPIR</sequence>
<accession>A0A840XEF9</accession>
<protein>
    <recommendedName>
        <fullName evidence="6">Ribonuclease VapC</fullName>
        <shortName evidence="6">RNase VapC</shortName>
        <ecNumber evidence="6">3.1.-.-</ecNumber>
    </recommendedName>
    <alternativeName>
        <fullName evidence="6">Toxin VapC</fullName>
    </alternativeName>
</protein>
<evidence type="ECO:0000259" key="7">
    <source>
        <dbReference type="Pfam" id="PF01850"/>
    </source>
</evidence>
<dbReference type="GO" id="GO:0016787">
    <property type="term" value="F:hydrolase activity"/>
    <property type="evidence" value="ECO:0007669"/>
    <property type="project" value="UniProtKB-KW"/>
</dbReference>
<feature type="domain" description="PIN" evidence="7">
    <location>
        <begin position="2"/>
        <end position="109"/>
    </location>
</feature>
<keyword evidence="2 6" id="KW-0540">Nuclease</keyword>
<dbReference type="InterPro" id="IPR002716">
    <property type="entry name" value="PIN_dom"/>
</dbReference>
<comment type="function">
    <text evidence="6">Toxic component of a toxin-antitoxin (TA) system. An RNase.</text>
</comment>
<evidence type="ECO:0000256" key="3">
    <source>
        <dbReference type="ARBA" id="ARBA00022723"/>
    </source>
</evidence>
<dbReference type="AlphaFoldDB" id="A0A840XEF9"/>
<dbReference type="HAMAP" id="MF_00265">
    <property type="entry name" value="VapC_Nob1"/>
    <property type="match status" value="1"/>
</dbReference>
<keyword evidence="3 6" id="KW-0479">Metal-binding</keyword>
<reference evidence="8 9" key="1">
    <citation type="submission" date="2020-08" db="EMBL/GenBank/DDBJ databases">
        <title>Sequencing the genomes of 1000 actinobacteria strains.</title>
        <authorList>
            <person name="Klenk H.-P."/>
        </authorList>
    </citation>
    <scope>NUCLEOTIDE SEQUENCE [LARGE SCALE GENOMIC DNA]</scope>
    <source>
        <strain evidence="8 9">DSM 23889</strain>
    </source>
</reference>
<dbReference type="InterPro" id="IPR029060">
    <property type="entry name" value="PIN-like_dom_sf"/>
</dbReference>
<dbReference type="Pfam" id="PF01850">
    <property type="entry name" value="PIN"/>
    <property type="match status" value="1"/>
</dbReference>
<dbReference type="EMBL" id="JACHBS010000001">
    <property type="protein sequence ID" value="MBB5616892.1"/>
    <property type="molecule type" value="Genomic_DNA"/>
</dbReference>
<name>A0A840XEF9_9MICO</name>
<keyword evidence="5 6" id="KW-0460">Magnesium</keyword>
<feature type="binding site" evidence="6">
    <location>
        <position position="89"/>
    </location>
    <ligand>
        <name>Mg(2+)</name>
        <dbReference type="ChEBI" id="CHEBI:18420"/>
    </ligand>
</feature>
<dbReference type="CDD" id="cd18682">
    <property type="entry name" value="PIN_VapC-like"/>
    <property type="match status" value="1"/>
</dbReference>
<keyword evidence="1 6" id="KW-1277">Toxin-antitoxin system</keyword>
<dbReference type="GO" id="GO:0000287">
    <property type="term" value="F:magnesium ion binding"/>
    <property type="evidence" value="ECO:0007669"/>
    <property type="project" value="UniProtKB-UniRule"/>
</dbReference>
<keyword evidence="9" id="KW-1185">Reference proteome</keyword>
<dbReference type="GO" id="GO:0004540">
    <property type="term" value="F:RNA nuclease activity"/>
    <property type="evidence" value="ECO:0007669"/>
    <property type="project" value="InterPro"/>
</dbReference>
<comment type="caution">
    <text evidence="8">The sequence shown here is derived from an EMBL/GenBank/DDBJ whole genome shotgun (WGS) entry which is preliminary data.</text>
</comment>
<dbReference type="GO" id="GO:0090729">
    <property type="term" value="F:toxin activity"/>
    <property type="evidence" value="ECO:0007669"/>
    <property type="project" value="UniProtKB-KW"/>
</dbReference>
<evidence type="ECO:0000313" key="9">
    <source>
        <dbReference type="Proteomes" id="UP000552883"/>
    </source>
</evidence>
<evidence type="ECO:0000256" key="5">
    <source>
        <dbReference type="ARBA" id="ARBA00022842"/>
    </source>
</evidence>
<feature type="binding site" evidence="6">
    <location>
        <position position="5"/>
    </location>
    <ligand>
        <name>Mg(2+)</name>
        <dbReference type="ChEBI" id="CHEBI:18420"/>
    </ligand>
</feature>
<proteinExistence type="inferred from homology"/>
<gene>
    <name evidence="6" type="primary">vapC</name>
    <name evidence="8" type="ORF">BJ959_000388</name>
</gene>
<dbReference type="SUPFAM" id="SSF88723">
    <property type="entry name" value="PIN domain-like"/>
    <property type="match status" value="1"/>
</dbReference>
<dbReference type="Gene3D" id="3.40.50.1010">
    <property type="entry name" value="5'-nuclease"/>
    <property type="match status" value="1"/>
</dbReference>
<dbReference type="Proteomes" id="UP000552883">
    <property type="component" value="Unassembled WGS sequence"/>
</dbReference>
<dbReference type="OrthoDB" id="286092at2"/>